<feature type="region of interest" description="Disordered" evidence="1">
    <location>
        <begin position="1"/>
        <end position="23"/>
    </location>
</feature>
<evidence type="ECO:0000313" key="3">
    <source>
        <dbReference type="Proteomes" id="UP000077349"/>
    </source>
</evidence>
<proteinExistence type="predicted"/>
<organism evidence="2 3">
    <name type="scientific">Acetobacter malorum</name>
    <dbReference type="NCBI Taxonomy" id="178901"/>
    <lineage>
        <taxon>Bacteria</taxon>
        <taxon>Pseudomonadati</taxon>
        <taxon>Pseudomonadota</taxon>
        <taxon>Alphaproteobacteria</taxon>
        <taxon>Acetobacterales</taxon>
        <taxon>Acetobacteraceae</taxon>
        <taxon>Acetobacter</taxon>
    </lineage>
</organism>
<protein>
    <submittedName>
        <fullName evidence="2">Uncharacterized protein</fullName>
    </submittedName>
</protein>
<reference evidence="2 3" key="1">
    <citation type="submission" date="2016-03" db="EMBL/GenBank/DDBJ databases">
        <title>Draft genome sequence of Acetobacter malorum CECT 7742, a strain isolated from strawberry vinegar.</title>
        <authorList>
            <person name="Sainz F."/>
            <person name="Mas A."/>
            <person name="Torija M.J."/>
        </authorList>
    </citation>
    <scope>NUCLEOTIDE SEQUENCE [LARGE SCALE GENOMIC DNA]</scope>
    <source>
        <strain evidence="2 3">CECT 7742</strain>
    </source>
</reference>
<accession>A0A177G4A4</accession>
<name>A0A177G4A4_9PROT</name>
<gene>
    <name evidence="2" type="ORF">Amal_03702</name>
</gene>
<dbReference type="AlphaFoldDB" id="A0A177G4A4"/>
<sequence>MVLPRQAEPACQKMPDIQSQGMQRLRRSTFKNSTGQLHPRQFSPCKASLREGRRRGGGKGHSPWARTVRTAVMIEAGPHINIEAGIAPFRHQGFNGANQGPSVHKPCVKLIPKCSTIVRLLTRKTDKGTQGRKKLRQIFSAGRLRAGKRPDPYLRGRQISRRIQHPEPGCCSGSREGNLKRLKRVRLLRI</sequence>
<comment type="caution">
    <text evidence="2">The sequence shown here is derived from an EMBL/GenBank/DDBJ whole genome shotgun (WGS) entry which is preliminary data.</text>
</comment>
<dbReference type="Proteomes" id="UP000077349">
    <property type="component" value="Unassembled WGS sequence"/>
</dbReference>
<evidence type="ECO:0000313" key="2">
    <source>
        <dbReference type="EMBL" id="OAG75132.1"/>
    </source>
</evidence>
<evidence type="ECO:0000256" key="1">
    <source>
        <dbReference type="SAM" id="MobiDB-lite"/>
    </source>
</evidence>
<dbReference type="EMBL" id="LVHD01000124">
    <property type="protein sequence ID" value="OAG75132.1"/>
    <property type="molecule type" value="Genomic_DNA"/>
</dbReference>